<comment type="catalytic activity">
    <reaction evidence="6">
        <text>3-hydroxy-L-kynurenine + H2O = 3-hydroxyanthranilate + L-alanine + H(+)</text>
        <dbReference type="Rhea" id="RHEA:25143"/>
        <dbReference type="ChEBI" id="CHEBI:15377"/>
        <dbReference type="ChEBI" id="CHEBI:15378"/>
        <dbReference type="ChEBI" id="CHEBI:36559"/>
        <dbReference type="ChEBI" id="CHEBI:57972"/>
        <dbReference type="ChEBI" id="CHEBI:58125"/>
        <dbReference type="EC" id="3.7.1.3"/>
    </reaction>
</comment>
<comment type="similarity">
    <text evidence="4 6">Belongs to the kynureninase family.</text>
</comment>
<dbReference type="GO" id="GO:0097053">
    <property type="term" value="P:L-kynurenine catabolic process"/>
    <property type="evidence" value="ECO:0007669"/>
    <property type="project" value="UniProtKB-UniRule"/>
</dbReference>
<dbReference type="UniPathway" id="UPA00253">
    <property type="reaction ID" value="UER00329"/>
</dbReference>
<reference evidence="7" key="1">
    <citation type="submission" date="2019-09" db="EMBL/GenBank/DDBJ databases">
        <authorList>
            <person name="Li J."/>
        </authorList>
    </citation>
    <scope>NUCLEOTIDE SEQUENCE [LARGE SCALE GENOMIC DNA]</scope>
    <source>
        <strain evidence="7">JCM 14732</strain>
    </source>
</reference>
<dbReference type="GO" id="GO:0019441">
    <property type="term" value="P:L-tryptophan catabolic process to kynurenine"/>
    <property type="evidence" value="ECO:0007669"/>
    <property type="project" value="TreeGrafter"/>
</dbReference>
<comment type="catalytic activity">
    <reaction evidence="4 6">
        <text>L-kynurenine + H2O = anthranilate + L-alanine + H(+)</text>
        <dbReference type="Rhea" id="RHEA:16813"/>
        <dbReference type="ChEBI" id="CHEBI:15377"/>
        <dbReference type="ChEBI" id="CHEBI:15378"/>
        <dbReference type="ChEBI" id="CHEBI:16567"/>
        <dbReference type="ChEBI" id="CHEBI:57959"/>
        <dbReference type="ChEBI" id="CHEBI:57972"/>
        <dbReference type="EC" id="3.7.1.3"/>
    </reaction>
</comment>
<dbReference type="UniPathway" id="UPA00334">
    <property type="reaction ID" value="UER00455"/>
</dbReference>
<dbReference type="GO" id="GO:0043420">
    <property type="term" value="P:anthranilate metabolic process"/>
    <property type="evidence" value="ECO:0007669"/>
    <property type="project" value="TreeGrafter"/>
</dbReference>
<feature type="binding site" evidence="4">
    <location>
        <position position="256"/>
    </location>
    <ligand>
        <name>pyridoxal 5'-phosphate</name>
        <dbReference type="ChEBI" id="CHEBI:597326"/>
    </ligand>
</feature>
<dbReference type="GO" id="GO:0019805">
    <property type="term" value="P:quinolinate biosynthetic process"/>
    <property type="evidence" value="ECO:0007669"/>
    <property type="project" value="UniProtKB-UniRule"/>
</dbReference>
<gene>
    <name evidence="4 7" type="primary">kynU</name>
    <name evidence="7" type="ORF">ESP70_012355</name>
</gene>
<dbReference type="GO" id="GO:0009435">
    <property type="term" value="P:NAD+ biosynthetic process"/>
    <property type="evidence" value="ECO:0007669"/>
    <property type="project" value="UniProtKB-UniRule"/>
</dbReference>
<dbReference type="InterPro" id="IPR015422">
    <property type="entry name" value="PyrdxlP-dep_Trfase_small"/>
</dbReference>
<organism evidence="7 8">
    <name type="scientific">Aeromicrobium ginsengisoli</name>
    <dbReference type="NCBI Taxonomy" id="363867"/>
    <lineage>
        <taxon>Bacteria</taxon>
        <taxon>Bacillati</taxon>
        <taxon>Actinomycetota</taxon>
        <taxon>Actinomycetes</taxon>
        <taxon>Propionibacteriales</taxon>
        <taxon>Nocardioidaceae</taxon>
        <taxon>Aeromicrobium</taxon>
    </lineage>
</organism>
<evidence type="ECO:0000256" key="2">
    <source>
        <dbReference type="ARBA" id="ARBA00022801"/>
    </source>
</evidence>
<evidence type="ECO:0000313" key="8">
    <source>
        <dbReference type="Proteomes" id="UP000380867"/>
    </source>
</evidence>
<dbReference type="Gene3D" id="3.40.640.10">
    <property type="entry name" value="Type I PLP-dependent aspartate aminotransferase-like (Major domain)"/>
    <property type="match status" value="1"/>
</dbReference>
<dbReference type="GO" id="GO:0030429">
    <property type="term" value="F:kynureninase activity"/>
    <property type="evidence" value="ECO:0007669"/>
    <property type="project" value="UniProtKB-UniRule"/>
</dbReference>
<feature type="binding site" evidence="4">
    <location>
        <position position="96"/>
    </location>
    <ligand>
        <name>pyridoxal 5'-phosphate</name>
        <dbReference type="ChEBI" id="CHEBI:597326"/>
    </ligand>
</feature>
<evidence type="ECO:0000256" key="3">
    <source>
        <dbReference type="ARBA" id="ARBA00022898"/>
    </source>
</evidence>
<name>A0A5M4FFN5_9ACTN</name>
<keyword evidence="2 4" id="KW-0378">Hydrolase</keyword>
<comment type="subunit">
    <text evidence="4 6">Homodimer.</text>
</comment>
<accession>A0A5M4FFN5</accession>
<dbReference type="OrthoDB" id="9812626at2"/>
<feature type="binding site" evidence="4">
    <location>
        <position position="201"/>
    </location>
    <ligand>
        <name>pyridoxal 5'-phosphate</name>
        <dbReference type="ChEBI" id="CHEBI:597326"/>
    </ligand>
</feature>
<comment type="caution">
    <text evidence="4">Lacks conserved residue(s) required for the propagation of feature annotation.</text>
</comment>
<dbReference type="GO" id="GO:0005737">
    <property type="term" value="C:cytoplasm"/>
    <property type="evidence" value="ECO:0007669"/>
    <property type="project" value="UniProtKB-UniRule"/>
</dbReference>
<protein>
    <recommendedName>
        <fullName evidence="4 5">Kynureninase</fullName>
        <ecNumber evidence="4 5">3.7.1.3</ecNumber>
    </recommendedName>
    <alternativeName>
        <fullName evidence="4">L-kynurenine hydrolase</fullName>
    </alternativeName>
</protein>
<dbReference type="PIRSF" id="PIRSF038800">
    <property type="entry name" value="KYNU"/>
    <property type="match status" value="1"/>
</dbReference>
<dbReference type="Proteomes" id="UP000380867">
    <property type="component" value="Unassembled WGS sequence"/>
</dbReference>
<dbReference type="InterPro" id="IPR015424">
    <property type="entry name" value="PyrdxlP-dep_Trfase"/>
</dbReference>
<feature type="modified residue" description="N6-(pyridoxal phosphate)lysine" evidence="4">
    <location>
        <position position="227"/>
    </location>
</feature>
<feature type="binding site" evidence="4">
    <location>
        <begin position="124"/>
        <end position="127"/>
    </location>
    <ligand>
        <name>pyridoxal 5'-phosphate</name>
        <dbReference type="ChEBI" id="CHEBI:597326"/>
    </ligand>
</feature>
<dbReference type="EMBL" id="SDPQ02000002">
    <property type="protein sequence ID" value="KAA1398112.1"/>
    <property type="molecule type" value="Genomic_DNA"/>
</dbReference>
<keyword evidence="3 4" id="KW-0663">Pyridoxal phosphate</keyword>
<evidence type="ECO:0000256" key="1">
    <source>
        <dbReference type="ARBA" id="ARBA00022642"/>
    </source>
</evidence>
<sequence length="400" mass="42901">MTTPPDVLDAADPLAAFRDRFVIDDDLVAYLDGNSLGRLPRATVDRLGAFVREEWGSRLIRGWDDAWVDLPVTVGDELGEALLGAAAGRTVIADSTSVNLYKLLHAAIGARPDRDEIVIDATNFPTDRYLVESVAAARGLTVRWLRPDLVDNVTVDALADVLGARTAVVVLSQVDYRSGTLVDLPAVTRLVHEHGAVIVWDLCHSVGVMPIALDSADVDFAVGCTYKYLNSGPGAPAFLYVAERHLSAVTQPIAGWWSASDLFAMSETYEVAPTIRRMLSGTPSVAGIVAVQEGVRLIAEAGVDAIRAKSEALTAYTVELLDDAGLEIVTPREPASRGSHVTVRAPEARRVADAMIERGVVPDFREPDLIRLGLSPLSTSFAEVEAGVRILVDCVGGTRR</sequence>
<dbReference type="Pfam" id="PF22580">
    <property type="entry name" value="KYNU_C"/>
    <property type="match status" value="1"/>
</dbReference>
<comment type="caution">
    <text evidence="7">The sequence shown here is derived from an EMBL/GenBank/DDBJ whole genome shotgun (WGS) entry which is preliminary data.</text>
</comment>
<dbReference type="InterPro" id="IPR015421">
    <property type="entry name" value="PyrdxlP-dep_Trfase_major"/>
</dbReference>
<dbReference type="PANTHER" id="PTHR14084">
    <property type="entry name" value="KYNURENINASE"/>
    <property type="match status" value="1"/>
</dbReference>
<dbReference type="NCBIfam" id="TIGR01814">
    <property type="entry name" value="kynureninase"/>
    <property type="match status" value="1"/>
</dbReference>
<evidence type="ECO:0000256" key="4">
    <source>
        <dbReference type="HAMAP-Rule" id="MF_01970"/>
    </source>
</evidence>
<evidence type="ECO:0000256" key="6">
    <source>
        <dbReference type="PIRNR" id="PIRNR038800"/>
    </source>
</evidence>
<dbReference type="AlphaFoldDB" id="A0A5M4FFN5"/>
<dbReference type="SUPFAM" id="SSF53383">
    <property type="entry name" value="PLP-dependent transferases"/>
    <property type="match status" value="1"/>
</dbReference>
<dbReference type="EC" id="3.7.1.3" evidence="4 5"/>
<proteinExistence type="inferred from homology"/>
<comment type="cofactor">
    <cofactor evidence="4 6">
        <name>pyridoxal 5'-phosphate</name>
        <dbReference type="ChEBI" id="CHEBI:597326"/>
    </cofactor>
</comment>
<feature type="binding site" evidence="4">
    <location>
        <position position="97"/>
    </location>
    <ligand>
        <name>pyridoxal 5'-phosphate</name>
        <dbReference type="ChEBI" id="CHEBI:597326"/>
    </ligand>
</feature>
<evidence type="ECO:0000256" key="5">
    <source>
        <dbReference type="NCBIfam" id="TIGR01814"/>
    </source>
</evidence>
<comment type="function">
    <text evidence="4 6">Catalyzes the cleavage of L-kynurenine (L-Kyn) and L-3-hydroxykynurenine (L-3OHKyn) into anthranilic acid (AA) and 3-hydroxyanthranilic acid (3-OHAA), respectively.</text>
</comment>
<evidence type="ECO:0000313" key="7">
    <source>
        <dbReference type="EMBL" id="KAA1398112.1"/>
    </source>
</evidence>
<feature type="binding site" evidence="4">
    <location>
        <position position="226"/>
    </location>
    <ligand>
        <name>pyridoxal 5'-phosphate</name>
        <dbReference type="ChEBI" id="CHEBI:597326"/>
    </ligand>
</feature>
<dbReference type="Gene3D" id="3.90.1150.10">
    <property type="entry name" value="Aspartate Aminotransferase, domain 1"/>
    <property type="match status" value="1"/>
</dbReference>
<keyword evidence="8" id="KW-1185">Reference proteome</keyword>
<dbReference type="PANTHER" id="PTHR14084:SF0">
    <property type="entry name" value="KYNURENINASE"/>
    <property type="match status" value="1"/>
</dbReference>
<feature type="binding site" evidence="4">
    <location>
        <position position="204"/>
    </location>
    <ligand>
        <name>pyridoxal 5'-phosphate</name>
        <dbReference type="ChEBI" id="CHEBI:597326"/>
    </ligand>
</feature>
<comment type="pathway">
    <text evidence="4 6">Cofactor biosynthesis; NAD(+) biosynthesis; quinolinate from L-kynurenine: step 2/3.</text>
</comment>
<dbReference type="InterPro" id="IPR010111">
    <property type="entry name" value="Kynureninase"/>
</dbReference>
<dbReference type="HAMAP" id="MF_01970">
    <property type="entry name" value="Kynureninase"/>
    <property type="match status" value="1"/>
</dbReference>
<dbReference type="RefSeq" id="WP_149689542.1">
    <property type="nucleotide sequence ID" value="NZ_SDPQ02000002.1"/>
</dbReference>
<keyword evidence="1 4" id="KW-0662">Pyridine nucleotide biosynthesis</keyword>
<feature type="binding site" evidence="4">
    <location>
        <position position="282"/>
    </location>
    <ligand>
        <name>pyridoxal 5'-phosphate</name>
        <dbReference type="ChEBI" id="CHEBI:597326"/>
    </ligand>
</feature>
<dbReference type="GO" id="GO:0030170">
    <property type="term" value="F:pyridoxal phosphate binding"/>
    <property type="evidence" value="ECO:0007669"/>
    <property type="project" value="UniProtKB-UniRule"/>
</dbReference>
<comment type="pathway">
    <text evidence="4 6">Amino-acid degradation; L-kynurenine degradation; L-alanine and anthranilate from L-kynurenine: step 1/1.</text>
</comment>